<dbReference type="PRINTS" id="PR00364">
    <property type="entry name" value="DISEASERSIST"/>
</dbReference>
<dbReference type="GO" id="GO:0006952">
    <property type="term" value="P:defense response"/>
    <property type="evidence" value="ECO:0007669"/>
    <property type="project" value="UniProtKB-KW"/>
</dbReference>
<accession>A0A4S4DEI7</accession>
<name>A0A4S4DEI7_CAMSN</name>
<dbReference type="InterPro" id="IPR002182">
    <property type="entry name" value="NB-ARC"/>
</dbReference>
<evidence type="ECO:0000313" key="4">
    <source>
        <dbReference type="EMBL" id="THG00146.1"/>
    </source>
</evidence>
<evidence type="ECO:0000313" key="5">
    <source>
        <dbReference type="Proteomes" id="UP000306102"/>
    </source>
</evidence>
<keyword evidence="5" id="KW-1185">Reference proteome</keyword>
<gene>
    <name evidence="4" type="ORF">TEA_015210</name>
</gene>
<organism evidence="4 5">
    <name type="scientific">Camellia sinensis var. sinensis</name>
    <name type="common">China tea</name>
    <dbReference type="NCBI Taxonomy" id="542762"/>
    <lineage>
        <taxon>Eukaryota</taxon>
        <taxon>Viridiplantae</taxon>
        <taxon>Streptophyta</taxon>
        <taxon>Embryophyta</taxon>
        <taxon>Tracheophyta</taxon>
        <taxon>Spermatophyta</taxon>
        <taxon>Magnoliopsida</taxon>
        <taxon>eudicotyledons</taxon>
        <taxon>Gunneridae</taxon>
        <taxon>Pentapetalae</taxon>
        <taxon>asterids</taxon>
        <taxon>Ericales</taxon>
        <taxon>Theaceae</taxon>
        <taxon>Camellia</taxon>
    </lineage>
</organism>
<dbReference type="Pfam" id="PF00931">
    <property type="entry name" value="NB-ARC"/>
    <property type="match status" value="1"/>
</dbReference>
<dbReference type="PANTHER" id="PTHR36766">
    <property type="entry name" value="PLANT BROAD-SPECTRUM MILDEW RESISTANCE PROTEIN RPW8"/>
    <property type="match status" value="1"/>
</dbReference>
<dbReference type="AlphaFoldDB" id="A0A4S4DEI7"/>
<evidence type="ECO:0000256" key="1">
    <source>
        <dbReference type="ARBA" id="ARBA00022821"/>
    </source>
</evidence>
<dbReference type="InterPro" id="IPR027417">
    <property type="entry name" value="P-loop_NTPase"/>
</dbReference>
<reference evidence="4 5" key="1">
    <citation type="journal article" date="2018" name="Proc. Natl. Acad. Sci. U.S.A.">
        <title>Draft genome sequence of Camellia sinensis var. sinensis provides insights into the evolution of the tea genome and tea quality.</title>
        <authorList>
            <person name="Wei C."/>
            <person name="Yang H."/>
            <person name="Wang S."/>
            <person name="Zhao J."/>
            <person name="Liu C."/>
            <person name="Gao L."/>
            <person name="Xia E."/>
            <person name="Lu Y."/>
            <person name="Tai Y."/>
            <person name="She G."/>
            <person name="Sun J."/>
            <person name="Cao H."/>
            <person name="Tong W."/>
            <person name="Gao Q."/>
            <person name="Li Y."/>
            <person name="Deng W."/>
            <person name="Jiang X."/>
            <person name="Wang W."/>
            <person name="Chen Q."/>
            <person name="Zhang S."/>
            <person name="Li H."/>
            <person name="Wu J."/>
            <person name="Wang P."/>
            <person name="Li P."/>
            <person name="Shi C."/>
            <person name="Zheng F."/>
            <person name="Jian J."/>
            <person name="Huang B."/>
            <person name="Shan D."/>
            <person name="Shi M."/>
            <person name="Fang C."/>
            <person name="Yue Y."/>
            <person name="Li F."/>
            <person name="Li D."/>
            <person name="Wei S."/>
            <person name="Han B."/>
            <person name="Jiang C."/>
            <person name="Yin Y."/>
            <person name="Xia T."/>
            <person name="Zhang Z."/>
            <person name="Bennetzen J.L."/>
            <person name="Zhao S."/>
            <person name="Wan X."/>
        </authorList>
    </citation>
    <scope>NUCLEOTIDE SEQUENCE [LARGE SCALE GENOMIC DNA]</scope>
    <source>
        <strain evidence="5">cv. Shuchazao</strain>
        <tissue evidence="4">Leaf</tissue>
    </source>
</reference>
<feature type="compositionally biased region" description="Polar residues" evidence="2">
    <location>
        <begin position="109"/>
        <end position="148"/>
    </location>
</feature>
<keyword evidence="1" id="KW-0611">Plant defense</keyword>
<protein>
    <recommendedName>
        <fullName evidence="3">NB-ARC domain-containing protein</fullName>
    </recommendedName>
</protein>
<feature type="region of interest" description="Disordered" evidence="2">
    <location>
        <begin position="98"/>
        <end position="153"/>
    </location>
</feature>
<comment type="caution">
    <text evidence="4">The sequence shown here is derived from an EMBL/GenBank/DDBJ whole genome shotgun (WGS) entry which is preliminary data.</text>
</comment>
<feature type="compositionally biased region" description="Basic and acidic residues" evidence="2">
    <location>
        <begin position="98"/>
        <end position="107"/>
    </location>
</feature>
<dbReference type="Proteomes" id="UP000306102">
    <property type="component" value="Unassembled WGS sequence"/>
</dbReference>
<evidence type="ECO:0000259" key="3">
    <source>
        <dbReference type="Pfam" id="PF00931"/>
    </source>
</evidence>
<feature type="domain" description="NB-ARC" evidence="3">
    <location>
        <begin position="171"/>
        <end position="364"/>
    </location>
</feature>
<dbReference type="EMBL" id="SDRB02011792">
    <property type="protein sequence ID" value="THG00146.1"/>
    <property type="molecule type" value="Genomic_DNA"/>
</dbReference>
<dbReference type="GO" id="GO:0043531">
    <property type="term" value="F:ADP binding"/>
    <property type="evidence" value="ECO:0007669"/>
    <property type="project" value="InterPro"/>
</dbReference>
<sequence>MGDEIEKNLEARLNDTIEEAASAKLPFLAKIVGLSTKFQKLKESLQPTTTAPPPPSTVAKLSREKLYNLNNLLTEWHMQSHNVISILKFASNLDRINRQDKDKDKDNGVASNRVQQRETQGPVDGNTNMGSSNVEISQQSTHESISQDTETEAFRWSDRSVDETKVHGLDDKVRSLQRLLVPNNDDSGFRAIGIVGMRGIGKTTLCQVIFKKQEVKNHFLPRIWVCSKQPKDDLDNKKETVKRMLECLGVEESVIKSADNNHGLEGPLFALRLQLLGKRYLIILDDVWCKDDHDMEFYSLLDRDENCCKKLAYGLPKGCGGTVIVTSRAEELAKKIVGEDKLHRLLLILDPESCWKIFKDSAEEGDIKLSIGLENLKVKIIEKCYGLPLLAKMMGKIASENLHERTVIPQSQQQS</sequence>
<dbReference type="PANTHER" id="PTHR36766:SF41">
    <property type="entry name" value="AAA+ ATPASE DOMAIN-CONTAINING PROTEIN"/>
    <property type="match status" value="1"/>
</dbReference>
<evidence type="ECO:0000256" key="2">
    <source>
        <dbReference type="SAM" id="MobiDB-lite"/>
    </source>
</evidence>
<proteinExistence type="predicted"/>
<dbReference type="SUPFAM" id="SSF52540">
    <property type="entry name" value="P-loop containing nucleoside triphosphate hydrolases"/>
    <property type="match status" value="1"/>
</dbReference>
<dbReference type="Gene3D" id="3.40.50.300">
    <property type="entry name" value="P-loop containing nucleotide triphosphate hydrolases"/>
    <property type="match status" value="1"/>
</dbReference>